<organism evidence="1 2">
    <name type="scientific">Diversispora eburnea</name>
    <dbReference type="NCBI Taxonomy" id="1213867"/>
    <lineage>
        <taxon>Eukaryota</taxon>
        <taxon>Fungi</taxon>
        <taxon>Fungi incertae sedis</taxon>
        <taxon>Mucoromycota</taxon>
        <taxon>Glomeromycotina</taxon>
        <taxon>Glomeromycetes</taxon>
        <taxon>Diversisporales</taxon>
        <taxon>Diversisporaceae</taxon>
        <taxon>Diversispora</taxon>
    </lineage>
</organism>
<comment type="caution">
    <text evidence="1">The sequence shown here is derived from an EMBL/GenBank/DDBJ whole genome shotgun (WGS) entry which is preliminary data.</text>
</comment>
<gene>
    <name evidence="1" type="ORF">DEBURN_LOCUS9068</name>
</gene>
<proteinExistence type="predicted"/>
<name>A0A9N9C9N0_9GLOM</name>
<protein>
    <submittedName>
        <fullName evidence="1">2_t:CDS:1</fullName>
    </submittedName>
</protein>
<keyword evidence="2" id="KW-1185">Reference proteome</keyword>
<dbReference type="AlphaFoldDB" id="A0A9N9C9N0"/>
<accession>A0A9N9C9N0</accession>
<sequence>MYGSEYPVVKELGKGATNAGKKAMVREWLRDEKISVSLPNIFELGIRKSLPHHLGESYSHFLIVDKPEYDLVLGSSWLIGCGSDIDYYAYQIDRNALWEKRGKFCWREDSIEIMPQSASIGDDTSNSDPPLPIFTVIFEKRQKNIIPQ</sequence>
<reference evidence="1" key="1">
    <citation type="submission" date="2021-06" db="EMBL/GenBank/DDBJ databases">
        <authorList>
            <person name="Kallberg Y."/>
            <person name="Tangrot J."/>
            <person name="Rosling A."/>
        </authorList>
    </citation>
    <scope>NUCLEOTIDE SEQUENCE</scope>
    <source>
        <strain evidence="1">AZ414A</strain>
    </source>
</reference>
<dbReference type="Proteomes" id="UP000789706">
    <property type="component" value="Unassembled WGS sequence"/>
</dbReference>
<dbReference type="OrthoDB" id="2403661at2759"/>
<evidence type="ECO:0000313" key="2">
    <source>
        <dbReference type="Proteomes" id="UP000789706"/>
    </source>
</evidence>
<evidence type="ECO:0000313" key="1">
    <source>
        <dbReference type="EMBL" id="CAG8591272.1"/>
    </source>
</evidence>
<dbReference type="EMBL" id="CAJVPK010001565">
    <property type="protein sequence ID" value="CAG8591272.1"/>
    <property type="molecule type" value="Genomic_DNA"/>
</dbReference>